<dbReference type="STRING" id="874156.GCA_001021555_00893"/>
<evidence type="ECO:0000256" key="1">
    <source>
        <dbReference type="SAM" id="MobiDB-lite"/>
    </source>
</evidence>
<evidence type="ECO:0000313" key="2">
    <source>
        <dbReference type="EMBL" id="KLI64399.1"/>
    </source>
</evidence>
<proteinExistence type="predicted"/>
<dbReference type="AlphaFoldDB" id="A0A0H0XPZ5"/>
<dbReference type="PATRIC" id="fig|874156.12.peg.406"/>
<comment type="caution">
    <text evidence="2">The sequence shown here is derived from an EMBL/GenBank/DDBJ whole genome shotgun (WGS) entry which is preliminary data.</text>
</comment>
<keyword evidence="3" id="KW-1185">Reference proteome</keyword>
<evidence type="ECO:0000313" key="3">
    <source>
        <dbReference type="Proteomes" id="UP000053455"/>
    </source>
</evidence>
<protein>
    <submittedName>
        <fullName evidence="2">Uncharacterized protein</fullName>
    </submittedName>
</protein>
<gene>
    <name evidence="2" type="ORF">AAV99_01935</name>
</gene>
<sequence>MGVMLAGCASTYSAKMGVIDPDEFGEANRQTFAAQVVNPDPQYDKPIETSAESAAAAAERVRTRTVVQPVGEDTTSTGSGGGG</sequence>
<dbReference type="Proteomes" id="UP000053455">
    <property type="component" value="Unassembled WGS sequence"/>
</dbReference>
<dbReference type="EMBL" id="LBHU01000001">
    <property type="protein sequence ID" value="KLI64399.1"/>
    <property type="molecule type" value="Genomic_DNA"/>
</dbReference>
<feature type="region of interest" description="Disordered" evidence="1">
    <location>
        <begin position="58"/>
        <end position="83"/>
    </location>
</feature>
<organism evidence="2 3">
    <name type="scientific">Aurantiacibacter marinus</name>
    <dbReference type="NCBI Taxonomy" id="874156"/>
    <lineage>
        <taxon>Bacteria</taxon>
        <taxon>Pseudomonadati</taxon>
        <taxon>Pseudomonadota</taxon>
        <taxon>Alphaproteobacteria</taxon>
        <taxon>Sphingomonadales</taxon>
        <taxon>Erythrobacteraceae</taxon>
        <taxon>Aurantiacibacter</taxon>
    </lineage>
</organism>
<name>A0A0H0XPZ5_9SPHN</name>
<reference evidence="2 3" key="1">
    <citation type="submission" date="2015-04" db="EMBL/GenBank/DDBJ databases">
        <title>The draft genome sequence of Erythrobacter marinus HWDM-33.</title>
        <authorList>
            <person name="Zhuang L."/>
            <person name="Liu Y."/>
            <person name="Shao Z."/>
        </authorList>
    </citation>
    <scope>NUCLEOTIDE SEQUENCE [LARGE SCALE GENOMIC DNA]</scope>
    <source>
        <strain evidence="2 3">HWDM-33</strain>
    </source>
</reference>
<dbReference type="OrthoDB" id="7409056at2"/>
<accession>A0A0H0XPZ5</accession>